<sequence length="138" mass="15256">MDSGSAVWKSKRATWAKGVRHNTYASPLGLVVWVAREVQPASVTLDAGDRWAVVGPLNPSGLTFSWTQVRLRENAPKRNPSCTKFAVENLELPRLRTISLTNQIVIGDDIIKIAYGKFSSHVANCKIAAVVREARKRD</sequence>
<name>A0AAD4BL06_BOLED</name>
<evidence type="ECO:0000313" key="1">
    <source>
        <dbReference type="EMBL" id="KAF8433661.1"/>
    </source>
</evidence>
<protein>
    <submittedName>
        <fullName evidence="1">Uncharacterized protein</fullName>
    </submittedName>
</protein>
<organism evidence="1 2">
    <name type="scientific">Boletus edulis BED1</name>
    <dbReference type="NCBI Taxonomy" id="1328754"/>
    <lineage>
        <taxon>Eukaryota</taxon>
        <taxon>Fungi</taxon>
        <taxon>Dikarya</taxon>
        <taxon>Basidiomycota</taxon>
        <taxon>Agaricomycotina</taxon>
        <taxon>Agaricomycetes</taxon>
        <taxon>Agaricomycetidae</taxon>
        <taxon>Boletales</taxon>
        <taxon>Boletineae</taxon>
        <taxon>Boletaceae</taxon>
        <taxon>Boletoideae</taxon>
        <taxon>Boletus</taxon>
    </lineage>
</organism>
<dbReference type="EMBL" id="WHUW01000032">
    <property type="protein sequence ID" value="KAF8433661.1"/>
    <property type="molecule type" value="Genomic_DNA"/>
</dbReference>
<proteinExistence type="predicted"/>
<reference evidence="1" key="2">
    <citation type="journal article" date="2020" name="Nat. Commun.">
        <title>Large-scale genome sequencing of mycorrhizal fungi provides insights into the early evolution of symbiotic traits.</title>
        <authorList>
            <person name="Miyauchi S."/>
            <person name="Kiss E."/>
            <person name="Kuo A."/>
            <person name="Drula E."/>
            <person name="Kohler A."/>
            <person name="Sanchez-Garcia M."/>
            <person name="Morin E."/>
            <person name="Andreopoulos B."/>
            <person name="Barry K.W."/>
            <person name="Bonito G."/>
            <person name="Buee M."/>
            <person name="Carver A."/>
            <person name="Chen C."/>
            <person name="Cichocki N."/>
            <person name="Clum A."/>
            <person name="Culley D."/>
            <person name="Crous P.W."/>
            <person name="Fauchery L."/>
            <person name="Girlanda M."/>
            <person name="Hayes R.D."/>
            <person name="Keri Z."/>
            <person name="LaButti K."/>
            <person name="Lipzen A."/>
            <person name="Lombard V."/>
            <person name="Magnuson J."/>
            <person name="Maillard F."/>
            <person name="Murat C."/>
            <person name="Nolan M."/>
            <person name="Ohm R.A."/>
            <person name="Pangilinan J."/>
            <person name="Pereira M.F."/>
            <person name="Perotto S."/>
            <person name="Peter M."/>
            <person name="Pfister S."/>
            <person name="Riley R."/>
            <person name="Sitrit Y."/>
            <person name="Stielow J.B."/>
            <person name="Szollosi G."/>
            <person name="Zifcakova L."/>
            <person name="Stursova M."/>
            <person name="Spatafora J.W."/>
            <person name="Tedersoo L."/>
            <person name="Vaario L.M."/>
            <person name="Yamada A."/>
            <person name="Yan M."/>
            <person name="Wang P."/>
            <person name="Xu J."/>
            <person name="Bruns T."/>
            <person name="Baldrian P."/>
            <person name="Vilgalys R."/>
            <person name="Dunand C."/>
            <person name="Henrissat B."/>
            <person name="Grigoriev I.V."/>
            <person name="Hibbett D."/>
            <person name="Nagy L.G."/>
            <person name="Martin F.M."/>
        </authorList>
    </citation>
    <scope>NUCLEOTIDE SEQUENCE</scope>
    <source>
        <strain evidence="1">BED1</strain>
    </source>
</reference>
<reference evidence="1" key="1">
    <citation type="submission" date="2019-10" db="EMBL/GenBank/DDBJ databases">
        <authorList>
            <consortium name="DOE Joint Genome Institute"/>
            <person name="Kuo A."/>
            <person name="Miyauchi S."/>
            <person name="Kiss E."/>
            <person name="Drula E."/>
            <person name="Kohler A."/>
            <person name="Sanchez-Garcia M."/>
            <person name="Andreopoulos B."/>
            <person name="Barry K.W."/>
            <person name="Bonito G."/>
            <person name="Buee M."/>
            <person name="Carver A."/>
            <person name="Chen C."/>
            <person name="Cichocki N."/>
            <person name="Clum A."/>
            <person name="Culley D."/>
            <person name="Crous P.W."/>
            <person name="Fauchery L."/>
            <person name="Girlanda M."/>
            <person name="Hayes R."/>
            <person name="Keri Z."/>
            <person name="LaButti K."/>
            <person name="Lipzen A."/>
            <person name="Lombard V."/>
            <person name="Magnuson J."/>
            <person name="Maillard F."/>
            <person name="Morin E."/>
            <person name="Murat C."/>
            <person name="Nolan M."/>
            <person name="Ohm R."/>
            <person name="Pangilinan J."/>
            <person name="Pereira M."/>
            <person name="Perotto S."/>
            <person name="Peter M."/>
            <person name="Riley R."/>
            <person name="Sitrit Y."/>
            <person name="Stielow B."/>
            <person name="Szollosi G."/>
            <person name="Zifcakova L."/>
            <person name="Stursova M."/>
            <person name="Spatafora J.W."/>
            <person name="Tedersoo L."/>
            <person name="Vaario L.-M."/>
            <person name="Yamada A."/>
            <person name="Yan M."/>
            <person name="Wang P."/>
            <person name="Xu J."/>
            <person name="Bruns T."/>
            <person name="Baldrian P."/>
            <person name="Vilgalys R."/>
            <person name="Henrissat B."/>
            <person name="Grigoriev I.V."/>
            <person name="Hibbett D."/>
            <person name="Nagy L.G."/>
            <person name="Martin F.M."/>
        </authorList>
    </citation>
    <scope>NUCLEOTIDE SEQUENCE</scope>
    <source>
        <strain evidence="1">BED1</strain>
    </source>
</reference>
<accession>A0AAD4BL06</accession>
<evidence type="ECO:0000313" key="2">
    <source>
        <dbReference type="Proteomes" id="UP001194468"/>
    </source>
</evidence>
<dbReference type="AlphaFoldDB" id="A0AAD4BL06"/>
<dbReference type="Proteomes" id="UP001194468">
    <property type="component" value="Unassembled WGS sequence"/>
</dbReference>
<comment type="caution">
    <text evidence="1">The sequence shown here is derived from an EMBL/GenBank/DDBJ whole genome shotgun (WGS) entry which is preliminary data.</text>
</comment>
<gene>
    <name evidence="1" type="ORF">L210DRAFT_3632967</name>
</gene>
<keyword evidence="2" id="KW-1185">Reference proteome</keyword>